<dbReference type="Pfam" id="PF09339">
    <property type="entry name" value="HTH_IclR"/>
    <property type="match status" value="1"/>
</dbReference>
<dbReference type="PANTHER" id="PTHR30136:SF39">
    <property type="entry name" value="TRANSCRIPTIONAL REGULATORY PROTEIN"/>
    <property type="match status" value="1"/>
</dbReference>
<comment type="caution">
    <text evidence="6">The sequence shown here is derived from an EMBL/GenBank/DDBJ whole genome shotgun (WGS) entry which is preliminary data.</text>
</comment>
<dbReference type="Proteomes" id="UP000030004">
    <property type="component" value="Unassembled WGS sequence"/>
</dbReference>
<evidence type="ECO:0000313" key="7">
    <source>
        <dbReference type="Proteomes" id="UP000030004"/>
    </source>
</evidence>
<dbReference type="InterPro" id="IPR005471">
    <property type="entry name" value="Tscrpt_reg_IclR_N"/>
</dbReference>
<evidence type="ECO:0000259" key="5">
    <source>
        <dbReference type="PROSITE" id="PS51078"/>
    </source>
</evidence>
<evidence type="ECO:0000256" key="2">
    <source>
        <dbReference type="ARBA" id="ARBA00023125"/>
    </source>
</evidence>
<dbReference type="InterPro" id="IPR050707">
    <property type="entry name" value="HTH_MetabolicPath_Reg"/>
</dbReference>
<keyword evidence="7" id="KW-1185">Reference proteome</keyword>
<dbReference type="InterPro" id="IPR036390">
    <property type="entry name" value="WH_DNA-bd_sf"/>
</dbReference>
<dbReference type="SUPFAM" id="SSF46785">
    <property type="entry name" value="Winged helix' DNA-binding domain"/>
    <property type="match status" value="1"/>
</dbReference>
<dbReference type="PROSITE" id="PS51077">
    <property type="entry name" value="HTH_ICLR"/>
    <property type="match status" value="1"/>
</dbReference>
<dbReference type="Pfam" id="PF01614">
    <property type="entry name" value="IclR_C"/>
    <property type="match status" value="1"/>
</dbReference>
<protein>
    <submittedName>
        <fullName evidence="6">IclR family transcriptional regulator</fullName>
    </submittedName>
</protein>
<dbReference type="SUPFAM" id="SSF55781">
    <property type="entry name" value="GAF domain-like"/>
    <property type="match status" value="1"/>
</dbReference>
<dbReference type="GO" id="GO:0003700">
    <property type="term" value="F:DNA-binding transcription factor activity"/>
    <property type="evidence" value="ECO:0007669"/>
    <property type="project" value="TreeGrafter"/>
</dbReference>
<gene>
    <name evidence="6" type="ORF">ATO9_10770</name>
</gene>
<feature type="domain" description="IclR-ED" evidence="5">
    <location>
        <begin position="78"/>
        <end position="261"/>
    </location>
</feature>
<dbReference type="GO" id="GO:0003677">
    <property type="term" value="F:DNA binding"/>
    <property type="evidence" value="ECO:0007669"/>
    <property type="project" value="UniProtKB-KW"/>
</dbReference>
<dbReference type="PROSITE" id="PS51078">
    <property type="entry name" value="ICLR_ED"/>
    <property type="match status" value="1"/>
</dbReference>
<keyword evidence="3" id="KW-0804">Transcription</keyword>
<dbReference type="Gene3D" id="3.30.450.40">
    <property type="match status" value="1"/>
</dbReference>
<dbReference type="OrthoDB" id="9807558at2"/>
<keyword evidence="2" id="KW-0238">DNA-binding</keyword>
<dbReference type="InterPro" id="IPR029016">
    <property type="entry name" value="GAF-like_dom_sf"/>
</dbReference>
<dbReference type="GO" id="GO:0045892">
    <property type="term" value="P:negative regulation of DNA-templated transcription"/>
    <property type="evidence" value="ECO:0007669"/>
    <property type="project" value="TreeGrafter"/>
</dbReference>
<evidence type="ECO:0000259" key="4">
    <source>
        <dbReference type="PROSITE" id="PS51077"/>
    </source>
</evidence>
<name>A0A0A0EIY4_9RHOB</name>
<accession>A0A0A0EIY4</accession>
<dbReference type="eggNOG" id="COG1414">
    <property type="taxonomic scope" value="Bacteria"/>
</dbReference>
<dbReference type="Gene3D" id="1.10.10.10">
    <property type="entry name" value="Winged helix-like DNA-binding domain superfamily/Winged helix DNA-binding domain"/>
    <property type="match status" value="1"/>
</dbReference>
<organism evidence="6 7">
    <name type="scientific">Pseudooceanicola atlanticus</name>
    <dbReference type="NCBI Taxonomy" id="1461694"/>
    <lineage>
        <taxon>Bacteria</taxon>
        <taxon>Pseudomonadati</taxon>
        <taxon>Pseudomonadota</taxon>
        <taxon>Alphaproteobacteria</taxon>
        <taxon>Rhodobacterales</taxon>
        <taxon>Paracoccaceae</taxon>
        <taxon>Pseudooceanicola</taxon>
    </lineage>
</organism>
<dbReference type="SMART" id="SM00346">
    <property type="entry name" value="HTH_ICLR"/>
    <property type="match status" value="1"/>
</dbReference>
<dbReference type="EMBL" id="AQQX01000003">
    <property type="protein sequence ID" value="KGM49147.1"/>
    <property type="molecule type" value="Genomic_DNA"/>
</dbReference>
<dbReference type="InterPro" id="IPR014757">
    <property type="entry name" value="Tscrpt_reg_IclR_C"/>
</dbReference>
<evidence type="ECO:0000256" key="3">
    <source>
        <dbReference type="ARBA" id="ARBA00023163"/>
    </source>
</evidence>
<dbReference type="InterPro" id="IPR036388">
    <property type="entry name" value="WH-like_DNA-bd_sf"/>
</dbReference>
<reference evidence="6 7" key="1">
    <citation type="journal article" date="2015" name="Antonie Van Leeuwenhoek">
        <title>Pseudooceanicola atlanticus gen. nov. sp. nov., isolated from surface seawater of the Atlantic Ocean and reclassification of Oceanicola batsensis, Oceanicola marinus, Oceanicola nitratireducens, Oceanicola nanhaiensis, Oceanicola antarcticus and Oceanicola flagellatus, as Pseudooceanicola batsensis comb. nov., Pseudooceanicola marinus comb. nov., Pseudooceanicola nitratireducens comb. nov., Pseudooceanicola nanhaiensis comb. nov., Pseudooceanicola antarcticus comb. nov., and Pseudooceanicola flagellatus comb. nov.</title>
        <authorList>
            <person name="Lai Q."/>
            <person name="Li G."/>
            <person name="Liu X."/>
            <person name="Du Y."/>
            <person name="Sun F."/>
            <person name="Shao Z."/>
        </authorList>
    </citation>
    <scope>NUCLEOTIDE SEQUENCE [LARGE SCALE GENOMIC DNA]</scope>
    <source>
        <strain evidence="6 7">22II-s11g</strain>
    </source>
</reference>
<sequence>MKEGGNMANQDGTQAIRRAATMLQRIAHVAGDEPPTLRNLSQAVDLPRSTAHRILKALTDTGLAYYDPQTRRYEIGMLSYELGLAVTDNVLQLAPWAAAVDRVAQRANVTTYLMRRSGMEAVCVHKAEGRTVIRVIPVEVGQRRYLGVGAGATALLAGLPDETVDRIIAAVTPDLEAFADLTPDRVREAVAEARRTGFSESQGRAYRSIYGLGVGVNAHAAEPDIAISIAAHAPEVDETRIAEWKTIIAEEIAETRKRLAVRR</sequence>
<keyword evidence="1" id="KW-0805">Transcription regulation</keyword>
<dbReference type="STRING" id="1461694.ATO9_10770"/>
<proteinExistence type="predicted"/>
<dbReference type="AlphaFoldDB" id="A0A0A0EIY4"/>
<evidence type="ECO:0000313" key="6">
    <source>
        <dbReference type="EMBL" id="KGM49147.1"/>
    </source>
</evidence>
<dbReference type="PANTHER" id="PTHR30136">
    <property type="entry name" value="HELIX-TURN-HELIX TRANSCRIPTIONAL REGULATOR, ICLR FAMILY"/>
    <property type="match status" value="1"/>
</dbReference>
<feature type="domain" description="HTH iclR-type" evidence="4">
    <location>
        <begin position="13"/>
        <end position="77"/>
    </location>
</feature>
<evidence type="ECO:0000256" key="1">
    <source>
        <dbReference type="ARBA" id="ARBA00023015"/>
    </source>
</evidence>